<keyword evidence="2 3" id="KW-0539">Nucleus</keyword>
<dbReference type="GO" id="GO:0003677">
    <property type="term" value="F:DNA binding"/>
    <property type="evidence" value="ECO:0007669"/>
    <property type="project" value="UniProtKB-UniRule"/>
</dbReference>
<feature type="compositionally biased region" description="Low complexity" evidence="4">
    <location>
        <begin position="299"/>
        <end position="308"/>
    </location>
</feature>
<dbReference type="SMART" id="SM00389">
    <property type="entry name" value="HOX"/>
    <property type="match status" value="1"/>
</dbReference>
<comment type="caution">
    <text evidence="6">The sequence shown here is derived from an EMBL/GenBank/DDBJ whole genome shotgun (WGS) entry which is preliminary data.</text>
</comment>
<dbReference type="GO" id="GO:0005634">
    <property type="term" value="C:nucleus"/>
    <property type="evidence" value="ECO:0007669"/>
    <property type="project" value="UniProtKB-SubCell"/>
</dbReference>
<reference evidence="6" key="2">
    <citation type="submission" date="2021-08" db="EMBL/GenBank/DDBJ databases">
        <authorList>
            <person name="Eriksson T."/>
        </authorList>
    </citation>
    <scope>NUCLEOTIDE SEQUENCE</scope>
    <source>
        <strain evidence="6">Stoneville</strain>
        <tissue evidence="6">Whole head</tissue>
    </source>
</reference>
<name>A0A8J6HCQ3_TENMO</name>
<evidence type="ECO:0000256" key="4">
    <source>
        <dbReference type="SAM" id="MobiDB-lite"/>
    </source>
</evidence>
<feature type="compositionally biased region" description="Polar residues" evidence="4">
    <location>
        <begin position="99"/>
        <end position="116"/>
    </location>
</feature>
<dbReference type="SUPFAM" id="SSF46689">
    <property type="entry name" value="Homeodomain-like"/>
    <property type="match status" value="1"/>
</dbReference>
<dbReference type="InterPro" id="IPR009057">
    <property type="entry name" value="Homeodomain-like_sf"/>
</dbReference>
<dbReference type="PROSITE" id="PS50071">
    <property type="entry name" value="HOMEOBOX_2"/>
    <property type="match status" value="1"/>
</dbReference>
<dbReference type="Gene3D" id="1.10.10.60">
    <property type="entry name" value="Homeodomain-like"/>
    <property type="match status" value="1"/>
</dbReference>
<protein>
    <recommendedName>
        <fullName evidence="5">Homeobox domain-containing protein</fullName>
    </recommendedName>
</protein>
<feature type="domain" description="Homeobox" evidence="5">
    <location>
        <begin position="119"/>
        <end position="174"/>
    </location>
</feature>
<organism evidence="6 7">
    <name type="scientific">Tenebrio molitor</name>
    <name type="common">Yellow mealworm beetle</name>
    <dbReference type="NCBI Taxonomy" id="7067"/>
    <lineage>
        <taxon>Eukaryota</taxon>
        <taxon>Metazoa</taxon>
        <taxon>Ecdysozoa</taxon>
        <taxon>Arthropoda</taxon>
        <taxon>Hexapoda</taxon>
        <taxon>Insecta</taxon>
        <taxon>Pterygota</taxon>
        <taxon>Neoptera</taxon>
        <taxon>Endopterygota</taxon>
        <taxon>Coleoptera</taxon>
        <taxon>Polyphaga</taxon>
        <taxon>Cucujiformia</taxon>
        <taxon>Tenebrionidae</taxon>
        <taxon>Tenebrio</taxon>
    </lineage>
</organism>
<dbReference type="EMBL" id="JABDTM020026172">
    <property type="protein sequence ID" value="KAH0812284.1"/>
    <property type="molecule type" value="Genomic_DNA"/>
</dbReference>
<feature type="region of interest" description="Disordered" evidence="4">
    <location>
        <begin position="285"/>
        <end position="308"/>
    </location>
</feature>
<sequence length="455" mass="50377">MTFAERKQTSSATVFFSGDSAGTPEPLTCRPRPICLRVPCHKEEKICRMRNTSRGEMFHAAETRRSAAASPPGDGVAVATPKTMAGINPTPHTMAPLSDGQTGEDSINSSKSSNGAINKKQRKARTAFTDLQLQTLEKSFERQKYLSVQDRMELAAKLSLTDTQVKTWYQNRRRSNVFCGPRFAKNNTNLSVPAAAVCQRELALFGYHFFGTLIIDLGALERSPSEEFSLITIIIIIFISFNLVKISQFITLPPPNPPPVTLPLSRRIQQIFIERLANQGGGFAFARRNSPRSPPPEPDTSNSNSNYPNNGHNVSQIIDIGGGINIPKVVRGFALHKPNPNRLMFISSFVSCCCVRAGSCCIAAGIYRDFCPEGLKGKKAGKARPTFTNHHQKLSVIASTCVAYDYDGRLASRPLCPQQIRPNFLRINHAFMQTNNESSLTDHEISKDLIYFFVY</sequence>
<reference evidence="6" key="1">
    <citation type="journal article" date="2020" name="J Insects Food Feed">
        <title>The yellow mealworm (Tenebrio molitor) genome: a resource for the emerging insects as food and feed industry.</title>
        <authorList>
            <person name="Eriksson T."/>
            <person name="Andere A."/>
            <person name="Kelstrup H."/>
            <person name="Emery V."/>
            <person name="Picard C."/>
        </authorList>
    </citation>
    <scope>NUCLEOTIDE SEQUENCE</scope>
    <source>
        <strain evidence="6">Stoneville</strain>
        <tissue evidence="6">Whole head</tissue>
    </source>
</reference>
<dbReference type="PANTHER" id="PTHR24333:SF5">
    <property type="entry name" value="VENT HOMEOBOX"/>
    <property type="match status" value="1"/>
</dbReference>
<keyword evidence="2 3" id="KW-0371">Homeobox</keyword>
<keyword evidence="7" id="KW-1185">Reference proteome</keyword>
<evidence type="ECO:0000256" key="1">
    <source>
        <dbReference type="ARBA" id="ARBA00004123"/>
    </source>
</evidence>
<evidence type="ECO:0000313" key="6">
    <source>
        <dbReference type="EMBL" id="KAH0812284.1"/>
    </source>
</evidence>
<dbReference type="InterPro" id="IPR001356">
    <property type="entry name" value="HD"/>
</dbReference>
<comment type="subcellular location">
    <subcellularLocation>
        <location evidence="1 2 3">Nucleus</location>
    </subcellularLocation>
</comment>
<dbReference type="Proteomes" id="UP000719412">
    <property type="component" value="Unassembled WGS sequence"/>
</dbReference>
<dbReference type="InterPro" id="IPR050848">
    <property type="entry name" value="Homeobox_TF"/>
</dbReference>
<proteinExistence type="predicted"/>
<feature type="DNA-binding region" description="Homeobox" evidence="2">
    <location>
        <begin position="121"/>
        <end position="175"/>
    </location>
</feature>
<gene>
    <name evidence="6" type="ORF">GEV33_010507</name>
</gene>
<dbReference type="CDD" id="cd00086">
    <property type="entry name" value="homeodomain"/>
    <property type="match status" value="1"/>
</dbReference>
<feature type="region of interest" description="Disordered" evidence="4">
    <location>
        <begin position="86"/>
        <end position="123"/>
    </location>
</feature>
<evidence type="ECO:0000313" key="7">
    <source>
        <dbReference type="Proteomes" id="UP000719412"/>
    </source>
</evidence>
<dbReference type="Pfam" id="PF00046">
    <property type="entry name" value="Homeodomain"/>
    <property type="match status" value="1"/>
</dbReference>
<evidence type="ECO:0000256" key="3">
    <source>
        <dbReference type="RuleBase" id="RU000682"/>
    </source>
</evidence>
<keyword evidence="2 3" id="KW-0238">DNA-binding</keyword>
<dbReference type="PANTHER" id="PTHR24333">
    <property type="entry name" value="HOMEO BOX HB9 LIKE A-RELATED"/>
    <property type="match status" value="1"/>
</dbReference>
<dbReference type="AlphaFoldDB" id="A0A8J6HCQ3"/>
<evidence type="ECO:0000256" key="2">
    <source>
        <dbReference type="PROSITE-ProRule" id="PRU00108"/>
    </source>
</evidence>
<accession>A0A8J6HCQ3</accession>
<evidence type="ECO:0000259" key="5">
    <source>
        <dbReference type="PROSITE" id="PS50071"/>
    </source>
</evidence>